<proteinExistence type="predicted"/>
<evidence type="ECO:0000313" key="4">
    <source>
        <dbReference type="Proteomes" id="UP000025227"/>
    </source>
</evidence>
<feature type="region of interest" description="Disordered" evidence="1">
    <location>
        <begin position="380"/>
        <end position="559"/>
    </location>
</feature>
<protein>
    <submittedName>
        <fullName evidence="5">Wiskott-Aldrich syndrome protein</fullName>
    </submittedName>
</protein>
<keyword evidence="4" id="KW-1185">Reference proteome</keyword>
<feature type="compositionally biased region" description="Pro residues" evidence="1">
    <location>
        <begin position="520"/>
        <end position="540"/>
    </location>
</feature>
<dbReference type="OMA" id="DWDAPRK"/>
<name>A0A7I4YA64_HAECO</name>
<organism evidence="4 5">
    <name type="scientific">Haemonchus contortus</name>
    <name type="common">Barber pole worm</name>
    <dbReference type="NCBI Taxonomy" id="6289"/>
    <lineage>
        <taxon>Eukaryota</taxon>
        <taxon>Metazoa</taxon>
        <taxon>Ecdysozoa</taxon>
        <taxon>Nematoda</taxon>
        <taxon>Chromadorea</taxon>
        <taxon>Rhabditida</taxon>
        <taxon>Rhabditina</taxon>
        <taxon>Rhabditomorpha</taxon>
        <taxon>Strongyloidea</taxon>
        <taxon>Trichostrongylidae</taxon>
        <taxon>Haemonchus</taxon>
    </lineage>
</organism>
<feature type="compositionally biased region" description="Basic and acidic residues" evidence="1">
    <location>
        <begin position="384"/>
        <end position="394"/>
    </location>
</feature>
<evidence type="ECO:0000259" key="3">
    <source>
        <dbReference type="PROSITE" id="PS50229"/>
    </source>
</evidence>
<dbReference type="InterPro" id="IPR011993">
    <property type="entry name" value="PH-like_dom_sf"/>
</dbReference>
<reference evidence="5" key="1">
    <citation type="submission" date="2020-12" db="UniProtKB">
        <authorList>
            <consortium name="WormBaseParasite"/>
        </authorList>
    </citation>
    <scope>IDENTIFICATION</scope>
    <source>
        <strain evidence="5">MHco3</strain>
    </source>
</reference>
<feature type="compositionally biased region" description="Polar residues" evidence="1">
    <location>
        <begin position="340"/>
        <end position="349"/>
    </location>
</feature>
<feature type="compositionally biased region" description="Acidic residues" evidence="1">
    <location>
        <begin position="612"/>
        <end position="626"/>
    </location>
</feature>
<feature type="compositionally biased region" description="Basic residues" evidence="1">
    <location>
        <begin position="158"/>
        <end position="168"/>
    </location>
</feature>
<dbReference type="Gene3D" id="2.30.29.30">
    <property type="entry name" value="Pleckstrin-homology domain (PH domain)/Phosphotyrosine-binding domain (PTB)"/>
    <property type="match status" value="1"/>
</dbReference>
<feature type="domain" description="CRIB" evidence="2">
    <location>
        <begin position="226"/>
        <end position="239"/>
    </location>
</feature>
<dbReference type="OrthoDB" id="5847350at2759"/>
<dbReference type="InterPro" id="IPR000697">
    <property type="entry name" value="WH1/EVH1_dom"/>
</dbReference>
<feature type="compositionally biased region" description="Low complexity" evidence="1">
    <location>
        <begin position="496"/>
        <end position="512"/>
    </location>
</feature>
<dbReference type="InterPro" id="IPR000095">
    <property type="entry name" value="CRIB_dom"/>
</dbReference>
<feature type="region of interest" description="Disordered" evidence="1">
    <location>
        <begin position="606"/>
        <end position="626"/>
    </location>
</feature>
<evidence type="ECO:0000313" key="5">
    <source>
        <dbReference type="WBParaSite" id="HCON_00075610-00001"/>
    </source>
</evidence>
<feature type="region of interest" description="Disordered" evidence="1">
    <location>
        <begin position="315"/>
        <end position="349"/>
    </location>
</feature>
<accession>A0A7I4YA64</accession>
<feature type="region of interest" description="Disordered" evidence="1">
    <location>
        <begin position="154"/>
        <end position="180"/>
    </location>
</feature>
<dbReference type="PROSITE" id="PS50229">
    <property type="entry name" value="WH1"/>
    <property type="match status" value="1"/>
</dbReference>
<dbReference type="PROSITE" id="PS50108">
    <property type="entry name" value="CRIB"/>
    <property type="match status" value="1"/>
</dbReference>
<dbReference type="Pfam" id="PF00568">
    <property type="entry name" value="WH1"/>
    <property type="match status" value="1"/>
</dbReference>
<sequence>MALNTRNGIIGNYDNGKQQKSERENRISRHLDPAEQRSILASLDPSAKALCTGVCQLLQAENSRWTDMKVGVICFIRNPHAKEYVLSLLYPKADERLPATVLWTMPVSAFFETERTSDEHLLTFTMESYPRDVCGLNFHDPKEADEFHRILVQENRGRKSRGATKPKRQAPPPPSQPSGREAIERLMELSNGNSAGDNEKKEHRKSFLGGLFTMKKKKKERKKLDISAPTQFQHLEHLGLEELSKEDQETFHHLIKVVDIEPGNEEQMQLLRSIVATRGSEVRSSMRIKRNSIRPTDTFVRGNNHTTLAESRNSMMVVHKQQRRTPREVKKGSYKRQEADAQSSHQQQRTTTILEIEIDQYLNPDWGATPSSYEVQQKLQVQTDSKEITRESYNDRQPWIAPKPQAPPVPSRSESMTASYSPVGRRKTPPYSPVPRLPPPSEQAPRLPERYRTEQGVSNPVWRIEMPLPSGIQPPSHSPPPTPPSSQPSPVPNQTAVAPSPSPSLISASTSSGLTVISLAPPPPPPPSGLLSPAPTPPPSTDIKQRSADVSPVSNDRRSFLEEIQNVDKGRLRHVDPIAKPIQNEDSPIGDGGLLSAIQAELDKRRGYIASDSDDESDSTDSEWTD</sequence>
<feature type="compositionally biased region" description="Basic and acidic residues" evidence="1">
    <location>
        <begin position="325"/>
        <end position="339"/>
    </location>
</feature>
<dbReference type="WBParaSite" id="HCON_00075610-00001">
    <property type="protein sequence ID" value="HCON_00075610-00001"/>
    <property type="gene ID" value="HCON_00075610"/>
</dbReference>
<feature type="compositionally biased region" description="Pro residues" evidence="1">
    <location>
        <begin position="430"/>
        <end position="442"/>
    </location>
</feature>
<dbReference type="Proteomes" id="UP000025227">
    <property type="component" value="Unplaced"/>
</dbReference>
<dbReference type="SUPFAM" id="SSF50729">
    <property type="entry name" value="PH domain-like"/>
    <property type="match status" value="1"/>
</dbReference>
<feature type="compositionally biased region" description="Pro residues" evidence="1">
    <location>
        <begin position="476"/>
        <end position="491"/>
    </location>
</feature>
<evidence type="ECO:0000256" key="1">
    <source>
        <dbReference type="SAM" id="MobiDB-lite"/>
    </source>
</evidence>
<feature type="domain" description="WH1" evidence="3">
    <location>
        <begin position="42"/>
        <end position="158"/>
    </location>
</feature>
<feature type="region of interest" description="Disordered" evidence="1">
    <location>
        <begin position="1"/>
        <end position="25"/>
    </location>
</feature>
<evidence type="ECO:0000259" key="2">
    <source>
        <dbReference type="PROSITE" id="PS50108"/>
    </source>
</evidence>
<dbReference type="PRINTS" id="PR01217">
    <property type="entry name" value="PRICHEXTENSN"/>
</dbReference>
<dbReference type="AlphaFoldDB" id="A0A7I4YA64"/>